<feature type="domain" description="Nitroreductase" evidence="4">
    <location>
        <begin position="89"/>
        <end position="145"/>
    </location>
</feature>
<dbReference type="EMBL" id="CP019698">
    <property type="protein sequence ID" value="AQS58040.1"/>
    <property type="molecule type" value="Genomic_DNA"/>
</dbReference>
<feature type="domain" description="Nitroreductase" evidence="4">
    <location>
        <begin position="5"/>
        <end position="58"/>
    </location>
</feature>
<evidence type="ECO:0000256" key="1">
    <source>
        <dbReference type="ARBA" id="ARBA00022630"/>
    </source>
</evidence>
<dbReference type="AlphaFoldDB" id="A0A1S6ITF0"/>
<protein>
    <submittedName>
        <fullName evidence="5">Nitroreductase family protein</fullName>
    </submittedName>
</protein>
<name>A0A1S6ITF0_9FIRM</name>
<evidence type="ECO:0000313" key="6">
    <source>
        <dbReference type="Proteomes" id="UP000189464"/>
    </source>
</evidence>
<sequence>MQAIFERRSIRKYTDKPVPKDLIEQIVRAGMAAPSAGNEQPWHFIVIEDKMILDNITKVHPYSQMLKEVNHAIVVCGDLALQKYEGFWVQDCSAATQNMLIMARDLGLGSVWVGIYPLEDRVRAIKELLHLPESVIPLCILPIGYPGEEKGPVDRFNPSRLHWNQW</sequence>
<dbReference type="OrthoDB" id="9812105at2"/>
<dbReference type="RefSeq" id="WP_077712999.1">
    <property type="nucleotide sequence ID" value="NZ_CP019698.1"/>
</dbReference>
<proteinExistence type="predicted"/>
<dbReference type="KEGG" id="dfg:B0537_02345"/>
<dbReference type="Proteomes" id="UP000189464">
    <property type="component" value="Chromosome"/>
</dbReference>
<dbReference type="STRING" id="1833852.B0537_02345"/>
<dbReference type="FunFam" id="3.40.109.10:FF:000012">
    <property type="entry name" value="Nitroreductase family protein"/>
    <property type="match status" value="1"/>
</dbReference>
<keyword evidence="6" id="KW-1185">Reference proteome</keyword>
<evidence type="ECO:0000259" key="4">
    <source>
        <dbReference type="Pfam" id="PF00881"/>
    </source>
</evidence>
<dbReference type="CDD" id="cd02150">
    <property type="entry name" value="nitroreductase"/>
    <property type="match status" value="1"/>
</dbReference>
<dbReference type="InterPro" id="IPR029479">
    <property type="entry name" value="Nitroreductase"/>
</dbReference>
<dbReference type="InterPro" id="IPR050627">
    <property type="entry name" value="Nitroreductase/BluB"/>
</dbReference>
<keyword evidence="1" id="KW-0285">Flavoprotein</keyword>
<organism evidence="5 6">
    <name type="scientific">Desulforamulus ferrireducens</name>
    <dbReference type="NCBI Taxonomy" id="1833852"/>
    <lineage>
        <taxon>Bacteria</taxon>
        <taxon>Bacillati</taxon>
        <taxon>Bacillota</taxon>
        <taxon>Clostridia</taxon>
        <taxon>Eubacteriales</taxon>
        <taxon>Peptococcaceae</taxon>
        <taxon>Desulforamulus</taxon>
    </lineage>
</organism>
<dbReference type="Pfam" id="PF00881">
    <property type="entry name" value="Nitroreductase"/>
    <property type="match status" value="2"/>
</dbReference>
<keyword evidence="2" id="KW-0288">FMN</keyword>
<accession>A0A1S6ITF0</accession>
<evidence type="ECO:0000256" key="3">
    <source>
        <dbReference type="ARBA" id="ARBA00023002"/>
    </source>
</evidence>
<reference evidence="5 6" key="1">
    <citation type="journal article" date="2016" name="Int. J. Syst. Evol. Microbiol.">
        <title>Desulfotomaculum ferrireducens sp. nov., a moderately thermophilic sulfate-reducing and dissimilatory Fe(III)-reducing bacterium isolated from compost.</title>
        <authorList>
            <person name="Yang G."/>
            <person name="Guo J."/>
            <person name="Zhuang L."/>
            <person name="Yuan Y."/>
            <person name="Zhou S."/>
        </authorList>
    </citation>
    <scope>NUCLEOTIDE SEQUENCE [LARGE SCALE GENOMIC DNA]</scope>
    <source>
        <strain evidence="5 6">GSS09</strain>
    </source>
</reference>
<evidence type="ECO:0000256" key="2">
    <source>
        <dbReference type="ARBA" id="ARBA00022643"/>
    </source>
</evidence>
<dbReference type="PANTHER" id="PTHR23026:SF90">
    <property type="entry name" value="IODOTYROSINE DEIODINASE 1"/>
    <property type="match status" value="1"/>
</dbReference>
<dbReference type="InterPro" id="IPR000415">
    <property type="entry name" value="Nitroreductase-like"/>
</dbReference>
<dbReference type="SUPFAM" id="SSF55469">
    <property type="entry name" value="FMN-dependent nitroreductase-like"/>
    <property type="match status" value="1"/>
</dbReference>
<gene>
    <name evidence="5" type="ORF">B0537_02345</name>
</gene>
<dbReference type="PANTHER" id="PTHR23026">
    <property type="entry name" value="NADPH NITROREDUCTASE"/>
    <property type="match status" value="1"/>
</dbReference>
<evidence type="ECO:0000313" key="5">
    <source>
        <dbReference type="EMBL" id="AQS58040.1"/>
    </source>
</evidence>
<keyword evidence="3" id="KW-0560">Oxidoreductase</keyword>
<dbReference type="GO" id="GO:0016491">
    <property type="term" value="F:oxidoreductase activity"/>
    <property type="evidence" value="ECO:0007669"/>
    <property type="project" value="UniProtKB-KW"/>
</dbReference>
<dbReference type="Gene3D" id="3.40.109.10">
    <property type="entry name" value="NADH Oxidase"/>
    <property type="match status" value="1"/>
</dbReference>